<feature type="non-terminal residue" evidence="8">
    <location>
        <position position="1"/>
    </location>
</feature>
<dbReference type="InterPro" id="IPR002078">
    <property type="entry name" value="Sigma_54_int"/>
</dbReference>
<evidence type="ECO:0000259" key="7">
    <source>
        <dbReference type="PROSITE" id="PS50110"/>
    </source>
</evidence>
<keyword evidence="1" id="KW-0547">Nucleotide-binding</keyword>
<dbReference type="PROSITE" id="PS50110">
    <property type="entry name" value="RESPONSE_REGULATORY"/>
    <property type="match status" value="1"/>
</dbReference>
<keyword evidence="2" id="KW-0067">ATP-binding</keyword>
<name>A0A7V0T7U5_UNCW3</name>
<proteinExistence type="predicted"/>
<evidence type="ECO:0000313" key="8">
    <source>
        <dbReference type="EMBL" id="HDR00442.1"/>
    </source>
</evidence>
<dbReference type="InterPro" id="IPR011006">
    <property type="entry name" value="CheY-like_superfamily"/>
</dbReference>
<comment type="caution">
    <text evidence="5">Lacks conserved residue(s) required for the propagation of feature annotation.</text>
</comment>
<dbReference type="PROSITE" id="PS00688">
    <property type="entry name" value="SIGMA54_INTERACT_3"/>
    <property type="match status" value="1"/>
</dbReference>
<dbReference type="GO" id="GO:0006355">
    <property type="term" value="P:regulation of DNA-templated transcription"/>
    <property type="evidence" value="ECO:0007669"/>
    <property type="project" value="InterPro"/>
</dbReference>
<accession>A0A7V0T7U5</accession>
<sequence length="362" mass="39937">TAVEAMKQGAYDYLAKPFDNDKFRILVANALRLRALARENRRLRRQVDERVGLAAIAGRSVAVERVREQVRLASRSDAAVMVLGETGTGKELAARAIHALGPRAEHRFVAVNCGALPENLVESELFGLRRGAFTGAHADRDGRFVEADAGTLFLDEITEMQPEAQVKLLRVLESGEVRPLGGTAARRVDVRVISASNRNLEDCVREGRLREDLYYRLNVFSLRIPPLRERREDIPVLVEHFLGRRGLPPELVGPDVLELLAGHDFPGNIRELENVIESGLILSQGRPLAADDVADRLIPGEPVRSCGPPLIPDEGVSLHEVERNYLAEVLAKTGGNQSRAARLLGISRATLIYRMKKHGLDA</sequence>
<dbReference type="EMBL" id="DSBX01000352">
    <property type="protein sequence ID" value="HDR00442.1"/>
    <property type="molecule type" value="Genomic_DNA"/>
</dbReference>
<dbReference type="InterPro" id="IPR025944">
    <property type="entry name" value="Sigma_54_int_dom_CS"/>
</dbReference>
<evidence type="ECO:0000256" key="1">
    <source>
        <dbReference type="ARBA" id="ARBA00022741"/>
    </source>
</evidence>
<feature type="domain" description="Sigma-54 factor interaction" evidence="6">
    <location>
        <begin position="56"/>
        <end position="281"/>
    </location>
</feature>
<dbReference type="InterPro" id="IPR002197">
    <property type="entry name" value="HTH_Fis"/>
</dbReference>
<gene>
    <name evidence="8" type="ORF">ENN51_09195</name>
</gene>
<dbReference type="AlphaFoldDB" id="A0A7V0T7U5"/>
<dbReference type="PROSITE" id="PS50045">
    <property type="entry name" value="SIGMA54_INTERACT_4"/>
    <property type="match status" value="1"/>
</dbReference>
<dbReference type="InterPro" id="IPR001789">
    <property type="entry name" value="Sig_transdc_resp-reg_receiver"/>
</dbReference>
<dbReference type="FunFam" id="3.40.50.300:FF:000006">
    <property type="entry name" value="DNA-binding transcriptional regulator NtrC"/>
    <property type="match status" value="1"/>
</dbReference>
<dbReference type="PANTHER" id="PTHR32071:SF113">
    <property type="entry name" value="ALGINATE BIOSYNTHESIS TRANSCRIPTIONAL REGULATORY PROTEIN ALGB"/>
    <property type="match status" value="1"/>
</dbReference>
<dbReference type="InterPro" id="IPR058031">
    <property type="entry name" value="AAA_lid_NorR"/>
</dbReference>
<evidence type="ECO:0000256" key="2">
    <source>
        <dbReference type="ARBA" id="ARBA00022840"/>
    </source>
</evidence>
<dbReference type="Gene3D" id="1.10.10.60">
    <property type="entry name" value="Homeodomain-like"/>
    <property type="match status" value="1"/>
</dbReference>
<dbReference type="GO" id="GO:0043565">
    <property type="term" value="F:sequence-specific DNA binding"/>
    <property type="evidence" value="ECO:0007669"/>
    <property type="project" value="InterPro"/>
</dbReference>
<dbReference type="SMART" id="SM00382">
    <property type="entry name" value="AAA"/>
    <property type="match status" value="1"/>
</dbReference>
<dbReference type="Gene3D" id="3.40.50.300">
    <property type="entry name" value="P-loop containing nucleotide triphosphate hydrolases"/>
    <property type="match status" value="1"/>
</dbReference>
<evidence type="ECO:0000256" key="5">
    <source>
        <dbReference type="PROSITE-ProRule" id="PRU00169"/>
    </source>
</evidence>
<dbReference type="Proteomes" id="UP000885672">
    <property type="component" value="Unassembled WGS sequence"/>
</dbReference>
<dbReference type="SUPFAM" id="SSF46689">
    <property type="entry name" value="Homeodomain-like"/>
    <property type="match status" value="1"/>
</dbReference>
<dbReference type="Pfam" id="PF25601">
    <property type="entry name" value="AAA_lid_14"/>
    <property type="match status" value="1"/>
</dbReference>
<dbReference type="Pfam" id="PF00158">
    <property type="entry name" value="Sigma54_activat"/>
    <property type="match status" value="1"/>
</dbReference>
<evidence type="ECO:0000259" key="6">
    <source>
        <dbReference type="PROSITE" id="PS50045"/>
    </source>
</evidence>
<comment type="caution">
    <text evidence="8">The sequence shown here is derived from an EMBL/GenBank/DDBJ whole genome shotgun (WGS) entry which is preliminary data.</text>
</comment>
<dbReference type="Gene3D" id="3.40.50.2300">
    <property type="match status" value="1"/>
</dbReference>
<keyword evidence="3" id="KW-0805">Transcription regulation</keyword>
<dbReference type="SUPFAM" id="SSF52172">
    <property type="entry name" value="CheY-like"/>
    <property type="match status" value="1"/>
</dbReference>
<dbReference type="InterPro" id="IPR009057">
    <property type="entry name" value="Homeodomain-like_sf"/>
</dbReference>
<dbReference type="GO" id="GO:0005524">
    <property type="term" value="F:ATP binding"/>
    <property type="evidence" value="ECO:0007669"/>
    <property type="project" value="UniProtKB-KW"/>
</dbReference>
<dbReference type="PANTHER" id="PTHR32071">
    <property type="entry name" value="TRANSCRIPTIONAL REGULATORY PROTEIN"/>
    <property type="match status" value="1"/>
</dbReference>
<dbReference type="CDD" id="cd00009">
    <property type="entry name" value="AAA"/>
    <property type="match status" value="1"/>
</dbReference>
<feature type="domain" description="Response regulatory" evidence="7">
    <location>
        <begin position="1"/>
        <end position="31"/>
    </location>
</feature>
<dbReference type="Gene3D" id="1.10.8.60">
    <property type="match status" value="1"/>
</dbReference>
<dbReference type="InterPro" id="IPR027417">
    <property type="entry name" value="P-loop_NTPase"/>
</dbReference>
<evidence type="ECO:0000256" key="3">
    <source>
        <dbReference type="ARBA" id="ARBA00023015"/>
    </source>
</evidence>
<keyword evidence="4" id="KW-0804">Transcription</keyword>
<protein>
    <submittedName>
        <fullName evidence="8">Sigma-54-dependent Fis family transcriptional regulator</fullName>
    </submittedName>
</protein>
<organism evidence="8">
    <name type="scientific">candidate division WOR-3 bacterium</name>
    <dbReference type="NCBI Taxonomy" id="2052148"/>
    <lineage>
        <taxon>Bacteria</taxon>
        <taxon>Bacteria division WOR-3</taxon>
    </lineage>
</organism>
<dbReference type="PRINTS" id="PR01590">
    <property type="entry name" value="HTHFIS"/>
</dbReference>
<dbReference type="SUPFAM" id="SSF52540">
    <property type="entry name" value="P-loop containing nucleoside triphosphate hydrolases"/>
    <property type="match status" value="1"/>
</dbReference>
<dbReference type="InterPro" id="IPR003593">
    <property type="entry name" value="AAA+_ATPase"/>
</dbReference>
<reference evidence="8" key="1">
    <citation type="journal article" date="2020" name="mSystems">
        <title>Genome- and Community-Level Interaction Insights into Carbon Utilization and Element Cycling Functions of Hydrothermarchaeota in Hydrothermal Sediment.</title>
        <authorList>
            <person name="Zhou Z."/>
            <person name="Liu Y."/>
            <person name="Xu W."/>
            <person name="Pan J."/>
            <person name="Luo Z.H."/>
            <person name="Li M."/>
        </authorList>
    </citation>
    <scope>NUCLEOTIDE SEQUENCE [LARGE SCALE GENOMIC DNA]</scope>
    <source>
        <strain evidence="8">SpSt-1182</strain>
    </source>
</reference>
<dbReference type="GO" id="GO:0000160">
    <property type="term" value="P:phosphorelay signal transduction system"/>
    <property type="evidence" value="ECO:0007669"/>
    <property type="project" value="InterPro"/>
</dbReference>
<dbReference type="Pfam" id="PF02954">
    <property type="entry name" value="HTH_8"/>
    <property type="match status" value="1"/>
</dbReference>
<evidence type="ECO:0000256" key="4">
    <source>
        <dbReference type="ARBA" id="ARBA00023163"/>
    </source>
</evidence>